<accession>A0A7W3ZFQ1</accession>
<proteinExistence type="inferred from homology"/>
<sequence length="445" mass="47006">MADTSRERNRKRPHTRLGVVAASSLAGTAVEWYDFFLYGTASTLVFNKLYFPSHDPLVGTVLAFATYAVGFLARPLGAVVLGHLGDRKGRRSTLIASLLLMGASTFLIALLPTYEAVGVLAPLLLVVCRLVQGFALGGEWGGAVLLVSEHGGSARRAFWSSWPNVGPPLGNLLAAGVLAVLGSVMPSAQFLSWGWRIAFGLSAVLVLIGLWLRLYVAETPLFKEAPKPKGLPAGVVVREHWRSVLLAAATRFGENAGFYLFSLFVITYVTTVLKMDSSVGLTAVLVGQACAVVTIPLFALLADRIGRRPIYVVASVATIVWAFVFFALVDTRSPGLITVAVAGGLLIFAAYSSVIGAFFAELFPTEVRYSGVSLAYNLASVLAGSLAPIIAIGLYAKFGTGYAIGVYLAVMGLISLVASLIAKETKSVDLGSAAGKEEEVRASVD</sequence>
<evidence type="ECO:0000313" key="13">
    <source>
        <dbReference type="EMBL" id="MBB1159327.1"/>
    </source>
</evidence>
<evidence type="ECO:0000256" key="10">
    <source>
        <dbReference type="ARBA" id="ARBA00039918"/>
    </source>
</evidence>
<dbReference type="InterPro" id="IPR005829">
    <property type="entry name" value="Sugar_transporter_CS"/>
</dbReference>
<dbReference type="Proteomes" id="UP000526734">
    <property type="component" value="Unassembled WGS sequence"/>
</dbReference>
<feature type="transmembrane region" description="Helical" evidence="11">
    <location>
        <begin position="197"/>
        <end position="216"/>
    </location>
</feature>
<feature type="transmembrane region" description="Helical" evidence="11">
    <location>
        <begin position="402"/>
        <end position="422"/>
    </location>
</feature>
<feature type="transmembrane region" description="Helical" evidence="11">
    <location>
        <begin position="309"/>
        <end position="329"/>
    </location>
</feature>
<dbReference type="EMBL" id="JACGZW010000019">
    <property type="protein sequence ID" value="MBB1159327.1"/>
    <property type="molecule type" value="Genomic_DNA"/>
</dbReference>
<protein>
    <recommendedName>
        <fullName evidence="10">Putative proline/betaine transporter</fullName>
    </recommendedName>
</protein>
<comment type="subcellular location">
    <subcellularLocation>
        <location evidence="1">Cell membrane</location>
        <topology evidence="1">Multi-pass membrane protein</topology>
    </subcellularLocation>
</comment>
<feature type="transmembrane region" description="Helical" evidence="11">
    <location>
        <begin position="17"/>
        <end position="37"/>
    </location>
</feature>
<keyword evidence="6" id="KW-0769">Symport</keyword>
<dbReference type="PROSITE" id="PS50850">
    <property type="entry name" value="MFS"/>
    <property type="match status" value="1"/>
</dbReference>
<dbReference type="Pfam" id="PF00083">
    <property type="entry name" value="Sugar_tr"/>
    <property type="match status" value="1"/>
</dbReference>
<evidence type="ECO:0000256" key="6">
    <source>
        <dbReference type="ARBA" id="ARBA00022847"/>
    </source>
</evidence>
<dbReference type="InterPro" id="IPR011701">
    <property type="entry name" value="MFS"/>
</dbReference>
<dbReference type="GO" id="GO:0005886">
    <property type="term" value="C:plasma membrane"/>
    <property type="evidence" value="ECO:0007669"/>
    <property type="project" value="UniProtKB-SubCell"/>
</dbReference>
<feature type="transmembrane region" description="Helical" evidence="11">
    <location>
        <begin position="57"/>
        <end position="81"/>
    </location>
</feature>
<comment type="caution">
    <text evidence="13">The sequence shown here is derived from an EMBL/GenBank/DDBJ whole genome shotgun (WGS) entry which is preliminary data.</text>
</comment>
<keyword evidence="14" id="KW-1185">Reference proteome</keyword>
<name>A0A7W3ZFQ1_9PSEU</name>
<dbReference type="RefSeq" id="WP_182896022.1">
    <property type="nucleotide sequence ID" value="NZ_JACGZW010000019.1"/>
</dbReference>
<dbReference type="Pfam" id="PF07690">
    <property type="entry name" value="MFS_1"/>
    <property type="match status" value="1"/>
</dbReference>
<evidence type="ECO:0000256" key="3">
    <source>
        <dbReference type="ARBA" id="ARBA00022448"/>
    </source>
</evidence>
<dbReference type="AlphaFoldDB" id="A0A7W3ZFQ1"/>
<keyword evidence="4" id="KW-1003">Cell membrane</keyword>
<evidence type="ECO:0000256" key="2">
    <source>
        <dbReference type="ARBA" id="ARBA00008240"/>
    </source>
</evidence>
<organism evidence="13 14">
    <name type="scientific">Amycolatopsis dendrobii</name>
    <dbReference type="NCBI Taxonomy" id="2760662"/>
    <lineage>
        <taxon>Bacteria</taxon>
        <taxon>Bacillati</taxon>
        <taxon>Actinomycetota</taxon>
        <taxon>Actinomycetes</taxon>
        <taxon>Pseudonocardiales</taxon>
        <taxon>Pseudonocardiaceae</taxon>
        <taxon>Amycolatopsis</taxon>
    </lineage>
</organism>
<evidence type="ECO:0000256" key="8">
    <source>
        <dbReference type="ARBA" id="ARBA00023136"/>
    </source>
</evidence>
<feature type="transmembrane region" description="Helical" evidence="11">
    <location>
        <begin position="169"/>
        <end position="191"/>
    </location>
</feature>
<dbReference type="Gene3D" id="1.20.1250.20">
    <property type="entry name" value="MFS general substrate transporter like domains"/>
    <property type="match status" value="1"/>
</dbReference>
<comment type="similarity">
    <text evidence="2">Belongs to the major facilitator superfamily. Metabolite:H+ Symporter (MHS) family (TC 2.A.1.6) family.</text>
</comment>
<keyword evidence="8 11" id="KW-0472">Membrane</keyword>
<evidence type="ECO:0000256" key="4">
    <source>
        <dbReference type="ARBA" id="ARBA00022475"/>
    </source>
</evidence>
<feature type="transmembrane region" description="Helical" evidence="11">
    <location>
        <begin position="335"/>
        <end position="362"/>
    </location>
</feature>
<dbReference type="GO" id="GO:0015293">
    <property type="term" value="F:symporter activity"/>
    <property type="evidence" value="ECO:0007669"/>
    <property type="project" value="UniProtKB-KW"/>
</dbReference>
<comment type="function">
    <text evidence="9">May be a proton symporter involved in the uptake of osmolytes such as proline and glycine betaine.</text>
</comment>
<evidence type="ECO:0000313" key="14">
    <source>
        <dbReference type="Proteomes" id="UP000526734"/>
    </source>
</evidence>
<evidence type="ECO:0000256" key="7">
    <source>
        <dbReference type="ARBA" id="ARBA00022989"/>
    </source>
</evidence>
<dbReference type="CDD" id="cd17369">
    <property type="entry name" value="MFS_ShiA_like"/>
    <property type="match status" value="1"/>
</dbReference>
<dbReference type="PROSITE" id="PS00217">
    <property type="entry name" value="SUGAR_TRANSPORT_2"/>
    <property type="match status" value="1"/>
</dbReference>
<evidence type="ECO:0000256" key="5">
    <source>
        <dbReference type="ARBA" id="ARBA00022692"/>
    </source>
</evidence>
<dbReference type="FunFam" id="1.20.1250.20:FF:000001">
    <property type="entry name" value="Dicarboxylate MFS transporter"/>
    <property type="match status" value="1"/>
</dbReference>
<evidence type="ECO:0000256" key="9">
    <source>
        <dbReference type="ARBA" id="ARBA00037295"/>
    </source>
</evidence>
<feature type="transmembrane region" description="Helical" evidence="11">
    <location>
        <begin position="93"/>
        <end position="114"/>
    </location>
</feature>
<feature type="transmembrane region" description="Helical" evidence="11">
    <location>
        <begin position="256"/>
        <end position="273"/>
    </location>
</feature>
<dbReference type="PANTHER" id="PTHR43045:SF1">
    <property type="entry name" value="SHIKIMATE TRANSPORTER"/>
    <property type="match status" value="1"/>
</dbReference>
<keyword evidence="3" id="KW-0813">Transport</keyword>
<evidence type="ECO:0000259" key="12">
    <source>
        <dbReference type="PROSITE" id="PS50850"/>
    </source>
</evidence>
<feature type="transmembrane region" description="Helical" evidence="11">
    <location>
        <begin position="120"/>
        <end position="148"/>
    </location>
</feature>
<evidence type="ECO:0000256" key="1">
    <source>
        <dbReference type="ARBA" id="ARBA00004651"/>
    </source>
</evidence>
<feature type="transmembrane region" description="Helical" evidence="11">
    <location>
        <begin position="374"/>
        <end position="396"/>
    </location>
</feature>
<gene>
    <name evidence="13" type="ORF">H4281_39820</name>
</gene>
<dbReference type="PANTHER" id="PTHR43045">
    <property type="entry name" value="SHIKIMATE TRANSPORTER"/>
    <property type="match status" value="1"/>
</dbReference>
<keyword evidence="7 11" id="KW-1133">Transmembrane helix</keyword>
<dbReference type="InterPro" id="IPR036259">
    <property type="entry name" value="MFS_trans_sf"/>
</dbReference>
<feature type="domain" description="Major facilitator superfamily (MFS) profile" evidence="12">
    <location>
        <begin position="20"/>
        <end position="426"/>
    </location>
</feature>
<dbReference type="InterPro" id="IPR020846">
    <property type="entry name" value="MFS_dom"/>
</dbReference>
<feature type="transmembrane region" description="Helical" evidence="11">
    <location>
        <begin position="279"/>
        <end position="302"/>
    </location>
</feature>
<evidence type="ECO:0000256" key="11">
    <source>
        <dbReference type="SAM" id="Phobius"/>
    </source>
</evidence>
<dbReference type="SUPFAM" id="SSF103473">
    <property type="entry name" value="MFS general substrate transporter"/>
    <property type="match status" value="1"/>
</dbReference>
<keyword evidence="5 11" id="KW-0812">Transmembrane</keyword>
<reference evidence="13 14" key="1">
    <citation type="submission" date="2020-08" db="EMBL/GenBank/DDBJ databases">
        <title>Amycolatopsis sp. nov. DR6-1 isolated from Dendrobium heterocarpum.</title>
        <authorList>
            <person name="Tedsree N."/>
            <person name="Kuncharoen N."/>
            <person name="Likhitwitayawuid K."/>
            <person name="Tanasupawat S."/>
        </authorList>
    </citation>
    <scope>NUCLEOTIDE SEQUENCE [LARGE SCALE GENOMIC DNA]</scope>
    <source>
        <strain evidence="13 14">DR6-1</strain>
    </source>
</reference>
<dbReference type="InterPro" id="IPR005828">
    <property type="entry name" value="MFS_sugar_transport-like"/>
</dbReference>